<comment type="caution">
    <text evidence="8">The sequence shown here is derived from an EMBL/GenBank/DDBJ whole genome shotgun (WGS) entry which is preliminary data.</text>
</comment>
<comment type="catalytic activity">
    <reaction evidence="6">
        <text>2 a quinone + NADH + H(+) = 2 a 1,4-benzosemiquinone + NAD(+)</text>
        <dbReference type="Rhea" id="RHEA:65952"/>
        <dbReference type="ChEBI" id="CHEBI:15378"/>
        <dbReference type="ChEBI" id="CHEBI:57540"/>
        <dbReference type="ChEBI" id="CHEBI:57945"/>
        <dbReference type="ChEBI" id="CHEBI:132124"/>
        <dbReference type="ChEBI" id="CHEBI:134225"/>
    </reaction>
</comment>
<feature type="binding site" evidence="6">
    <location>
        <position position="17"/>
    </location>
    <ligand>
        <name>FMN</name>
        <dbReference type="ChEBI" id="CHEBI:58210"/>
    </ligand>
</feature>
<dbReference type="PANTHER" id="PTHR43741:SF2">
    <property type="entry name" value="FMN-DEPENDENT NADH:QUINONE OXIDOREDUCTASE"/>
    <property type="match status" value="1"/>
</dbReference>
<dbReference type="InterPro" id="IPR023048">
    <property type="entry name" value="NADH:quinone_OxRdtase_FMN_depd"/>
</dbReference>
<feature type="domain" description="Flavodoxin-like fold" evidence="7">
    <location>
        <begin position="10"/>
        <end position="221"/>
    </location>
</feature>
<name>A0ABU8H2H1_9SPHN</name>
<comment type="function">
    <text evidence="6">Also exhibits azoreductase activity. Catalyzes the reductive cleavage of the azo bond in aromatic azo compounds to the corresponding amines.</text>
</comment>
<dbReference type="PANTHER" id="PTHR43741">
    <property type="entry name" value="FMN-DEPENDENT NADH-AZOREDUCTASE 1"/>
    <property type="match status" value="1"/>
</dbReference>
<evidence type="ECO:0000313" key="9">
    <source>
        <dbReference type="Proteomes" id="UP001367771"/>
    </source>
</evidence>
<dbReference type="SUPFAM" id="SSF52218">
    <property type="entry name" value="Flavoproteins"/>
    <property type="match status" value="1"/>
</dbReference>
<comment type="cofactor">
    <cofactor evidence="6">
        <name>FMN</name>
        <dbReference type="ChEBI" id="CHEBI:58210"/>
    </cofactor>
    <text evidence="6">Binds 1 FMN per subunit.</text>
</comment>
<evidence type="ECO:0000256" key="3">
    <source>
        <dbReference type="ARBA" id="ARBA00023002"/>
    </source>
</evidence>
<gene>
    <name evidence="6" type="primary">azoR</name>
    <name evidence="8" type="ORF">V8201_08940</name>
</gene>
<dbReference type="EC" id="1.7.1.17" evidence="6"/>
<sequence length="235" mass="25996">MLTDRTAVRRLLHIDASARLGRSDEVAHGSHSRRLSHRFVTRWQTLRPDDGVIRRDVSACPPAMIDQAWIDASFTPPDRRTSIQSARLVESDALTAELLAADLLVIGVPMYNFGIPSQLKAWIDNVVRVGLTFGFDRRRRPEPYWPMLPAGRSVVILTARGDYGYDPGGRLAHRNVVEAGVTIPLNYIGLSHSHTIAVEYDEFGDERLAASIDSAERAIDALVDRLTGAAPDHPA</sequence>
<dbReference type="Gene3D" id="3.40.50.360">
    <property type="match status" value="1"/>
</dbReference>
<keyword evidence="1 6" id="KW-0285">Flavoprotein</keyword>
<comment type="function">
    <text evidence="6">Quinone reductase that provides resistance to thiol-specific stress caused by electrophilic quinones.</text>
</comment>
<evidence type="ECO:0000256" key="4">
    <source>
        <dbReference type="ARBA" id="ARBA00023027"/>
    </source>
</evidence>
<dbReference type="InterPro" id="IPR050104">
    <property type="entry name" value="FMN-dep_NADH:Q_OxRdtase_AzoR1"/>
</dbReference>
<evidence type="ECO:0000256" key="2">
    <source>
        <dbReference type="ARBA" id="ARBA00022643"/>
    </source>
</evidence>
<organism evidence="8 9">
    <name type="scientific">Sphingomonas kyungheensis</name>
    <dbReference type="NCBI Taxonomy" id="1069987"/>
    <lineage>
        <taxon>Bacteria</taxon>
        <taxon>Pseudomonadati</taxon>
        <taxon>Pseudomonadota</taxon>
        <taxon>Alphaproteobacteria</taxon>
        <taxon>Sphingomonadales</taxon>
        <taxon>Sphingomonadaceae</taxon>
        <taxon>Sphingomonas</taxon>
    </lineage>
</organism>
<comment type="subunit">
    <text evidence="6">Homodimer.</text>
</comment>
<keyword evidence="4 6" id="KW-0520">NAD</keyword>
<evidence type="ECO:0000256" key="5">
    <source>
        <dbReference type="ARBA" id="ARBA00048542"/>
    </source>
</evidence>
<comment type="caution">
    <text evidence="6">Lacks conserved residue(s) required for the propagation of feature annotation.</text>
</comment>
<keyword evidence="9" id="KW-1185">Reference proteome</keyword>
<feature type="binding site" evidence="6">
    <location>
        <begin position="30"/>
        <end position="32"/>
    </location>
    <ligand>
        <name>FMN</name>
        <dbReference type="ChEBI" id="CHEBI:58210"/>
    </ligand>
</feature>
<comment type="catalytic activity">
    <reaction evidence="5">
        <text>N,N-dimethyl-1,4-phenylenediamine + anthranilate + 2 NAD(+) = 2-(4-dimethylaminophenyl)diazenylbenzoate + 2 NADH + 2 H(+)</text>
        <dbReference type="Rhea" id="RHEA:55872"/>
        <dbReference type="ChEBI" id="CHEBI:15378"/>
        <dbReference type="ChEBI" id="CHEBI:15783"/>
        <dbReference type="ChEBI" id="CHEBI:16567"/>
        <dbReference type="ChEBI" id="CHEBI:57540"/>
        <dbReference type="ChEBI" id="CHEBI:57945"/>
        <dbReference type="ChEBI" id="CHEBI:71579"/>
        <dbReference type="EC" id="1.7.1.17"/>
    </reaction>
    <physiologicalReaction direction="right-to-left" evidence="5">
        <dbReference type="Rhea" id="RHEA:55874"/>
    </physiologicalReaction>
</comment>
<evidence type="ECO:0000256" key="1">
    <source>
        <dbReference type="ARBA" id="ARBA00022630"/>
    </source>
</evidence>
<keyword evidence="2 6" id="KW-0288">FMN</keyword>
<dbReference type="InterPro" id="IPR003680">
    <property type="entry name" value="Flavodoxin_fold"/>
</dbReference>
<dbReference type="Pfam" id="PF02525">
    <property type="entry name" value="Flavodoxin_2"/>
    <property type="match status" value="1"/>
</dbReference>
<dbReference type="HAMAP" id="MF_01216">
    <property type="entry name" value="Azoreductase_type1"/>
    <property type="match status" value="1"/>
</dbReference>
<dbReference type="RefSeq" id="WP_271298760.1">
    <property type="nucleotide sequence ID" value="NZ_JBBBDM010000003.1"/>
</dbReference>
<feature type="binding site" evidence="6">
    <location>
        <begin position="110"/>
        <end position="113"/>
    </location>
    <ligand>
        <name>FMN</name>
        <dbReference type="ChEBI" id="CHEBI:58210"/>
    </ligand>
</feature>
<dbReference type="InterPro" id="IPR029039">
    <property type="entry name" value="Flavoprotein-like_sf"/>
</dbReference>
<keyword evidence="3 6" id="KW-0560">Oxidoreductase</keyword>
<comment type="similarity">
    <text evidence="6">Belongs to the azoreductase type 1 family.</text>
</comment>
<evidence type="ECO:0000313" key="8">
    <source>
        <dbReference type="EMBL" id="MEI5687200.1"/>
    </source>
</evidence>
<dbReference type="EMBL" id="JBBBDM010000003">
    <property type="protein sequence ID" value="MEI5687200.1"/>
    <property type="molecule type" value="Genomic_DNA"/>
</dbReference>
<evidence type="ECO:0000256" key="6">
    <source>
        <dbReference type="HAMAP-Rule" id="MF_01216"/>
    </source>
</evidence>
<dbReference type="Proteomes" id="UP001367771">
    <property type="component" value="Unassembled WGS sequence"/>
</dbReference>
<reference evidence="8 9" key="1">
    <citation type="journal article" date="2013" name="Int. J. Syst. Evol. Microbiol.">
        <title>Sphingomonas kyungheensis sp. nov., a bacterium with ginsenoside-converting activity isolated from soil of a ginseng field.</title>
        <authorList>
            <person name="Son H.M."/>
            <person name="Yang J.E."/>
            <person name="Park Y."/>
            <person name="Han C.K."/>
            <person name="Kim S.G."/>
            <person name="Kook M."/>
            <person name="Yi T.H."/>
        </authorList>
    </citation>
    <scope>NUCLEOTIDE SEQUENCE [LARGE SCALE GENOMIC DNA]</scope>
    <source>
        <strain evidence="8 9">LMG 26582</strain>
    </source>
</reference>
<proteinExistence type="inferred from homology"/>
<dbReference type="EC" id="1.6.5.-" evidence="6"/>
<evidence type="ECO:0000259" key="7">
    <source>
        <dbReference type="Pfam" id="PF02525"/>
    </source>
</evidence>
<accession>A0ABU8H2H1</accession>
<protein>
    <recommendedName>
        <fullName evidence="6">FMN dependent NADH:quinone oxidoreductase</fullName>
        <ecNumber evidence="6">1.6.5.-</ecNumber>
    </recommendedName>
    <alternativeName>
        <fullName evidence="6">Azo-dye reductase</fullName>
    </alternativeName>
    <alternativeName>
        <fullName evidence="6">FMN-dependent NADH-azo compound oxidoreductase</fullName>
    </alternativeName>
    <alternativeName>
        <fullName evidence="6">FMN-dependent NADH-azoreductase</fullName>
        <ecNumber evidence="6">1.7.1.17</ecNumber>
    </alternativeName>
</protein>